<feature type="repeat" description="Solcar" evidence="9">
    <location>
        <begin position="131"/>
        <end position="213"/>
    </location>
</feature>
<dbReference type="PROSITE" id="PS50920">
    <property type="entry name" value="SOLCAR"/>
    <property type="match status" value="3"/>
</dbReference>
<keyword evidence="7" id="KW-0496">Mitochondrion</keyword>
<dbReference type="SUPFAM" id="SSF103506">
    <property type="entry name" value="Mitochondrial carrier"/>
    <property type="match status" value="1"/>
</dbReference>
<keyword evidence="4 9" id="KW-0812">Transmembrane</keyword>
<evidence type="ECO:0000256" key="7">
    <source>
        <dbReference type="ARBA" id="ARBA00023128"/>
    </source>
</evidence>
<feature type="repeat" description="Solcar" evidence="9">
    <location>
        <begin position="21"/>
        <end position="110"/>
    </location>
</feature>
<dbReference type="AlphaFoldDB" id="A0AAW2ZLE2"/>
<sequence>MEQRRNTILTHVEELPADVHFSTIQHMIAGGAAGLVEHSFMFPIDTVKTRMQSVLTATSGNGVSTVFGEVGTMVRADGYRRLYRGLSAVLVGAIPSHALYFATYELIKKSFTKKTHHDFHHHHHHEHYVAPSVAVTGLAGICATMVHDATSTPIDVIKQRMQLNYSTGAISCFRRILREEGLRAFYLSYPTTLLMNIPYTLAHFITYESIKHLLRNPSDHNHEVATWKHFVAGGMAGAAGAAISNPFDVVKTQLQTQPGLEYTGIRDVLNRMRLRPGGLITGLSRGVVPRVMYFTPSAAITWTTYEYMKRIFDGTHK</sequence>
<evidence type="ECO:0000256" key="2">
    <source>
        <dbReference type="ARBA" id="ARBA00006375"/>
    </source>
</evidence>
<protein>
    <submittedName>
        <fullName evidence="12">Mitoferrin</fullName>
    </submittedName>
</protein>
<keyword evidence="6 11" id="KW-1133">Transmembrane helix</keyword>
<keyword evidence="8 9" id="KW-0472">Membrane</keyword>
<name>A0AAW2ZLE2_9EUKA</name>
<organism evidence="12 13">
    <name type="scientific">Acrasis kona</name>
    <dbReference type="NCBI Taxonomy" id="1008807"/>
    <lineage>
        <taxon>Eukaryota</taxon>
        <taxon>Discoba</taxon>
        <taxon>Heterolobosea</taxon>
        <taxon>Tetramitia</taxon>
        <taxon>Eutetramitia</taxon>
        <taxon>Acrasidae</taxon>
        <taxon>Acrasis</taxon>
    </lineage>
</organism>
<dbReference type="InterPro" id="IPR023395">
    <property type="entry name" value="MCP_dom_sf"/>
</dbReference>
<comment type="caution">
    <text evidence="12">The sequence shown here is derived from an EMBL/GenBank/DDBJ whole genome shotgun (WGS) entry which is preliminary data.</text>
</comment>
<evidence type="ECO:0000256" key="6">
    <source>
        <dbReference type="ARBA" id="ARBA00022989"/>
    </source>
</evidence>
<feature type="repeat" description="Solcar" evidence="9">
    <location>
        <begin position="224"/>
        <end position="311"/>
    </location>
</feature>
<dbReference type="InterPro" id="IPR002067">
    <property type="entry name" value="MCP"/>
</dbReference>
<evidence type="ECO:0000256" key="9">
    <source>
        <dbReference type="PROSITE-ProRule" id="PRU00282"/>
    </source>
</evidence>
<comment type="subcellular location">
    <subcellularLocation>
        <location evidence="1">Mitochondrion membrane</location>
        <topology evidence="1">Multi-pass membrane protein</topology>
    </subcellularLocation>
</comment>
<evidence type="ECO:0000256" key="4">
    <source>
        <dbReference type="ARBA" id="ARBA00022692"/>
    </source>
</evidence>
<dbReference type="InterPro" id="IPR018108">
    <property type="entry name" value="MCP_transmembrane"/>
</dbReference>
<evidence type="ECO:0000313" key="12">
    <source>
        <dbReference type="EMBL" id="KAL0490646.1"/>
    </source>
</evidence>
<evidence type="ECO:0000256" key="1">
    <source>
        <dbReference type="ARBA" id="ARBA00004225"/>
    </source>
</evidence>
<evidence type="ECO:0000256" key="10">
    <source>
        <dbReference type="RuleBase" id="RU000488"/>
    </source>
</evidence>
<evidence type="ECO:0000256" key="11">
    <source>
        <dbReference type="SAM" id="Phobius"/>
    </source>
</evidence>
<dbReference type="GO" id="GO:0048250">
    <property type="term" value="P:iron import into the mitochondrion"/>
    <property type="evidence" value="ECO:0007669"/>
    <property type="project" value="TreeGrafter"/>
</dbReference>
<dbReference type="GO" id="GO:0031966">
    <property type="term" value="C:mitochondrial membrane"/>
    <property type="evidence" value="ECO:0007669"/>
    <property type="project" value="UniProtKB-SubCell"/>
</dbReference>
<dbReference type="Gene3D" id="1.50.40.10">
    <property type="entry name" value="Mitochondrial carrier domain"/>
    <property type="match status" value="1"/>
</dbReference>
<dbReference type="EMBL" id="JAOPGA020001708">
    <property type="protein sequence ID" value="KAL0490646.1"/>
    <property type="molecule type" value="Genomic_DNA"/>
</dbReference>
<comment type="similarity">
    <text evidence="2 10">Belongs to the mitochondrial carrier (TC 2.A.29) family.</text>
</comment>
<evidence type="ECO:0000313" key="13">
    <source>
        <dbReference type="Proteomes" id="UP001431209"/>
    </source>
</evidence>
<accession>A0AAW2ZLE2</accession>
<dbReference type="GO" id="GO:0015093">
    <property type="term" value="F:ferrous iron transmembrane transporter activity"/>
    <property type="evidence" value="ECO:0007669"/>
    <property type="project" value="TreeGrafter"/>
</dbReference>
<reference evidence="12 13" key="1">
    <citation type="submission" date="2024-03" db="EMBL/GenBank/DDBJ databases">
        <title>The Acrasis kona genome and developmental transcriptomes reveal deep origins of eukaryotic multicellular pathways.</title>
        <authorList>
            <person name="Sheikh S."/>
            <person name="Fu C.-J."/>
            <person name="Brown M.W."/>
            <person name="Baldauf S.L."/>
        </authorList>
    </citation>
    <scope>NUCLEOTIDE SEQUENCE [LARGE SCALE GENOMIC DNA]</scope>
    <source>
        <strain evidence="12 13">ATCC MYA-3509</strain>
    </source>
</reference>
<dbReference type="PANTHER" id="PTHR45758:SF4">
    <property type="entry name" value="MITOFERRIN-1"/>
    <property type="match status" value="1"/>
</dbReference>
<keyword evidence="3 10" id="KW-0813">Transport</keyword>
<evidence type="ECO:0000256" key="3">
    <source>
        <dbReference type="ARBA" id="ARBA00022448"/>
    </source>
</evidence>
<proteinExistence type="inferred from homology"/>
<dbReference type="PANTHER" id="PTHR45758">
    <property type="entry name" value="MITOFERRIN-1-RELATED"/>
    <property type="match status" value="1"/>
</dbReference>
<evidence type="ECO:0000256" key="8">
    <source>
        <dbReference type="ARBA" id="ARBA00023136"/>
    </source>
</evidence>
<keyword evidence="13" id="KW-1185">Reference proteome</keyword>
<feature type="transmembrane region" description="Helical" evidence="11">
    <location>
        <begin position="82"/>
        <end position="102"/>
    </location>
</feature>
<evidence type="ECO:0000256" key="5">
    <source>
        <dbReference type="ARBA" id="ARBA00022737"/>
    </source>
</evidence>
<gene>
    <name evidence="12" type="ORF">AKO1_003963</name>
</gene>
<dbReference type="Proteomes" id="UP001431209">
    <property type="component" value="Unassembled WGS sequence"/>
</dbReference>
<dbReference type="PRINTS" id="PR00926">
    <property type="entry name" value="MITOCARRIER"/>
</dbReference>
<dbReference type="Pfam" id="PF00153">
    <property type="entry name" value="Mito_carr"/>
    <property type="match status" value="3"/>
</dbReference>
<keyword evidence="5" id="KW-0677">Repeat</keyword>